<dbReference type="GO" id="GO:0022904">
    <property type="term" value="P:respiratory electron transport chain"/>
    <property type="evidence" value="ECO:0007669"/>
    <property type="project" value="TreeGrafter"/>
</dbReference>
<evidence type="ECO:0000313" key="6">
    <source>
        <dbReference type="Proteomes" id="UP000480185"/>
    </source>
</evidence>
<evidence type="ECO:0000256" key="3">
    <source>
        <dbReference type="ARBA" id="ARBA00034078"/>
    </source>
</evidence>
<dbReference type="InterPro" id="IPR001041">
    <property type="entry name" value="2Fe-2S_ferredoxin-type"/>
</dbReference>
<dbReference type="InterPro" id="IPR050573">
    <property type="entry name" value="SDH/FRD_Iron-Sulfur"/>
</dbReference>
<comment type="cofactor">
    <cofactor evidence="3">
        <name>[2Fe-2S] cluster</name>
        <dbReference type="ChEBI" id="CHEBI:190135"/>
    </cofactor>
</comment>
<comment type="cofactor">
    <cofactor evidence="1">
        <name>[3Fe-4S] cluster</name>
        <dbReference type="ChEBI" id="CHEBI:21137"/>
    </cofactor>
</comment>
<protein>
    <submittedName>
        <fullName evidence="5">2Fe-2S iron-sulfur cluster binding domain-containing protein</fullName>
    </submittedName>
</protein>
<dbReference type="EMBL" id="WJNH01000003">
    <property type="protein sequence ID" value="MRG86040.1"/>
    <property type="molecule type" value="Genomic_DNA"/>
</dbReference>
<dbReference type="Gene3D" id="3.10.20.30">
    <property type="match status" value="1"/>
</dbReference>
<proteinExistence type="inferred from homology"/>
<evidence type="ECO:0000259" key="4">
    <source>
        <dbReference type="PROSITE" id="PS51085"/>
    </source>
</evidence>
<accession>A0A6G1X587</accession>
<organism evidence="5 6">
    <name type="scientific">Salinibacillus xinjiangensis</name>
    <dbReference type="NCBI Taxonomy" id="1229268"/>
    <lineage>
        <taxon>Bacteria</taxon>
        <taxon>Bacillati</taxon>
        <taxon>Bacillota</taxon>
        <taxon>Bacilli</taxon>
        <taxon>Bacillales</taxon>
        <taxon>Bacillaceae</taxon>
        <taxon>Salinibacillus</taxon>
    </lineage>
</organism>
<comment type="caution">
    <text evidence="5">The sequence shown here is derived from an EMBL/GenBank/DDBJ whole genome shotgun (WGS) entry which is preliminary data.</text>
</comment>
<dbReference type="RefSeq" id="WP_153727960.1">
    <property type="nucleotide sequence ID" value="NZ_WJNH01000003.1"/>
</dbReference>
<dbReference type="AlphaFoldDB" id="A0A6G1X587"/>
<dbReference type="SUPFAM" id="SSF54292">
    <property type="entry name" value="2Fe-2S ferredoxin-like"/>
    <property type="match status" value="1"/>
</dbReference>
<dbReference type="InterPro" id="IPR036010">
    <property type="entry name" value="2Fe-2S_ferredoxin-like_sf"/>
</dbReference>
<gene>
    <name evidence="5" type="ORF">GH754_06830</name>
</gene>
<dbReference type="PANTHER" id="PTHR11921">
    <property type="entry name" value="SUCCINATE DEHYDROGENASE IRON-SULFUR PROTEIN"/>
    <property type="match status" value="1"/>
</dbReference>
<dbReference type="GO" id="GO:0009060">
    <property type="term" value="P:aerobic respiration"/>
    <property type="evidence" value="ECO:0007669"/>
    <property type="project" value="TreeGrafter"/>
</dbReference>
<dbReference type="PROSITE" id="PS00197">
    <property type="entry name" value="2FE2S_FER_1"/>
    <property type="match status" value="1"/>
</dbReference>
<evidence type="ECO:0000313" key="5">
    <source>
        <dbReference type="EMBL" id="MRG86040.1"/>
    </source>
</evidence>
<dbReference type="OrthoDB" id="9804391at2"/>
<dbReference type="InterPro" id="IPR025192">
    <property type="entry name" value="Succ_DH/fum_Rdtase_N"/>
</dbReference>
<dbReference type="PANTHER" id="PTHR11921:SF29">
    <property type="entry name" value="SUCCINATE DEHYDROGENASE [UBIQUINONE] IRON-SULFUR SUBUNIT, MITOCHONDRIAL"/>
    <property type="match status" value="1"/>
</dbReference>
<keyword evidence="6" id="KW-1185">Reference proteome</keyword>
<dbReference type="GO" id="GO:0009055">
    <property type="term" value="F:electron transfer activity"/>
    <property type="evidence" value="ECO:0007669"/>
    <property type="project" value="InterPro"/>
</dbReference>
<evidence type="ECO:0000256" key="1">
    <source>
        <dbReference type="ARBA" id="ARBA00001927"/>
    </source>
</evidence>
<feature type="domain" description="2Fe-2S ferredoxin-type" evidence="4">
    <location>
        <begin position="4"/>
        <end position="89"/>
    </location>
</feature>
<sequence length="101" mass="11377">MAQLQVKIQRTETNTKTYDVTHSPDMTVLDVLEEIYHHHDETIAYRFSCRTGLCATCMMMINGKPSLSCMTIAEPNDEGYLFVSPLPKGKTIKDLVKVPAN</sequence>
<dbReference type="CDD" id="cd00207">
    <property type="entry name" value="fer2"/>
    <property type="match status" value="1"/>
</dbReference>
<dbReference type="Pfam" id="PF13085">
    <property type="entry name" value="Fer2_3"/>
    <property type="match status" value="1"/>
</dbReference>
<dbReference type="PROSITE" id="PS51085">
    <property type="entry name" value="2FE2S_FER_2"/>
    <property type="match status" value="1"/>
</dbReference>
<dbReference type="InterPro" id="IPR006058">
    <property type="entry name" value="2Fe2S_fd_BS"/>
</dbReference>
<reference evidence="5 6" key="1">
    <citation type="submission" date="2019-11" db="EMBL/GenBank/DDBJ databases">
        <authorList>
            <person name="Li J."/>
        </authorList>
    </citation>
    <scope>NUCLEOTIDE SEQUENCE [LARGE SCALE GENOMIC DNA]</scope>
    <source>
        <strain evidence="5 6">J4</strain>
    </source>
</reference>
<name>A0A6G1X587_9BACI</name>
<dbReference type="InterPro" id="IPR012675">
    <property type="entry name" value="Beta-grasp_dom_sf"/>
</dbReference>
<dbReference type="GO" id="GO:0051537">
    <property type="term" value="F:2 iron, 2 sulfur cluster binding"/>
    <property type="evidence" value="ECO:0007669"/>
    <property type="project" value="InterPro"/>
</dbReference>
<evidence type="ECO:0000256" key="2">
    <source>
        <dbReference type="ARBA" id="ARBA00009433"/>
    </source>
</evidence>
<dbReference type="Proteomes" id="UP000480185">
    <property type="component" value="Unassembled WGS sequence"/>
</dbReference>
<comment type="similarity">
    <text evidence="2">Belongs to the succinate dehydrogenase/fumarate reductase iron-sulfur protein family.</text>
</comment>